<dbReference type="Gene3D" id="3.40.50.720">
    <property type="entry name" value="NAD(P)-binding Rossmann-like Domain"/>
    <property type="match status" value="1"/>
</dbReference>
<dbReference type="Pfam" id="PF00393">
    <property type="entry name" value="6PGD"/>
    <property type="match status" value="1"/>
</dbReference>
<dbReference type="SUPFAM" id="SSF48179">
    <property type="entry name" value="6-phosphogluconate dehydrogenase C-terminal domain-like"/>
    <property type="match status" value="1"/>
</dbReference>
<comment type="similarity">
    <text evidence="2">Belongs to the 6-phosphogluconate dehydrogenase family.</text>
</comment>
<dbReference type="SMART" id="SM01350">
    <property type="entry name" value="6PGD"/>
    <property type="match status" value="1"/>
</dbReference>
<feature type="region of interest" description="Disordered" evidence="5">
    <location>
        <begin position="316"/>
        <end position="341"/>
    </location>
</feature>
<dbReference type="InterPro" id="IPR006115">
    <property type="entry name" value="6PGDH_NADP-bd"/>
</dbReference>
<dbReference type="InterPro" id="IPR008927">
    <property type="entry name" value="6-PGluconate_DH-like_C_sf"/>
</dbReference>
<evidence type="ECO:0000259" key="6">
    <source>
        <dbReference type="SMART" id="SM01350"/>
    </source>
</evidence>
<organism evidence="7 8">
    <name type="scientific">Roseicella aerolata</name>
    <dbReference type="NCBI Taxonomy" id="2883479"/>
    <lineage>
        <taxon>Bacteria</taxon>
        <taxon>Pseudomonadati</taxon>
        <taxon>Pseudomonadota</taxon>
        <taxon>Alphaproteobacteria</taxon>
        <taxon>Acetobacterales</taxon>
        <taxon>Roseomonadaceae</taxon>
        <taxon>Roseicella</taxon>
    </lineage>
</organism>
<reference evidence="7" key="1">
    <citation type="submission" date="2021-10" db="EMBL/GenBank/DDBJ databases">
        <title>Roseicella aerolatum sp. nov., isolated from aerosols of e-waste dismantling site.</title>
        <authorList>
            <person name="Qin T."/>
        </authorList>
    </citation>
    <scope>NUCLEOTIDE SEQUENCE</scope>
    <source>
        <strain evidence="7">GB24</strain>
    </source>
</reference>
<dbReference type="NCBIfam" id="TIGR00872">
    <property type="entry name" value="gnd_rel"/>
    <property type="match status" value="1"/>
</dbReference>
<sequence length="341" mass="35499">MQLGMVGLGRMGGNIVRRLLRAGHPCIAFDRDAAAREALAAEGATPAADLPAMVAALAAPRAIWIMLPAGAATEEALATLAGLLSPGDVLIDGGNSFWKDSVRRGAMLREKGLHFLDIGTSGGVWGLERGYCLMIGGEEAVVRRLDPIFAALVPGKAAAPPTPGFAGDPRAEQGYVHAGPNGAGHFTKMVHNGIEYGMMQAFAEGLDILKHADAEALPPEQRLALNLPDITEAWRRGSVVASWLLDLTAQALHQDPELAGFSGHVSDSGEGRWTVQAAVETAVSAPVLTAALYARFASRDEARFGAKVLSAQRKGFGGHLEPAKPAPGGAVDGKPHPGRPA</sequence>
<dbReference type="Proteomes" id="UP001139311">
    <property type="component" value="Unassembled WGS sequence"/>
</dbReference>
<evidence type="ECO:0000256" key="1">
    <source>
        <dbReference type="ARBA" id="ARBA00004959"/>
    </source>
</evidence>
<evidence type="ECO:0000256" key="3">
    <source>
        <dbReference type="ARBA" id="ARBA00023002"/>
    </source>
</evidence>
<dbReference type="Gene3D" id="1.10.1040.10">
    <property type="entry name" value="N-(1-d-carboxylethyl)-l-norvaline Dehydrogenase, domain 2"/>
    <property type="match status" value="1"/>
</dbReference>
<dbReference type="NCBIfam" id="NF007161">
    <property type="entry name" value="PRK09599.1"/>
    <property type="match status" value="1"/>
</dbReference>
<dbReference type="GO" id="GO:0006098">
    <property type="term" value="P:pentose-phosphate shunt"/>
    <property type="evidence" value="ECO:0007669"/>
    <property type="project" value="InterPro"/>
</dbReference>
<proteinExistence type="inferred from homology"/>
<dbReference type="Pfam" id="PF03446">
    <property type="entry name" value="NAD_binding_2"/>
    <property type="match status" value="1"/>
</dbReference>
<dbReference type="GO" id="GO:0019521">
    <property type="term" value="P:D-gluconate metabolic process"/>
    <property type="evidence" value="ECO:0007669"/>
    <property type="project" value="UniProtKB-KW"/>
</dbReference>
<keyword evidence="8" id="KW-1185">Reference proteome</keyword>
<dbReference type="InterPro" id="IPR036291">
    <property type="entry name" value="NAD(P)-bd_dom_sf"/>
</dbReference>
<evidence type="ECO:0000313" key="7">
    <source>
        <dbReference type="EMBL" id="MCB4822053.1"/>
    </source>
</evidence>
<dbReference type="InterPro" id="IPR006114">
    <property type="entry name" value="6PGDH_C"/>
</dbReference>
<comment type="caution">
    <text evidence="7">The sequence shown here is derived from an EMBL/GenBank/DDBJ whole genome shotgun (WGS) entry which is preliminary data.</text>
</comment>
<evidence type="ECO:0000256" key="5">
    <source>
        <dbReference type="SAM" id="MobiDB-lite"/>
    </source>
</evidence>
<evidence type="ECO:0000256" key="4">
    <source>
        <dbReference type="ARBA" id="ARBA00023064"/>
    </source>
</evidence>
<keyword evidence="3" id="KW-0560">Oxidoreductase</keyword>
<dbReference type="PANTHER" id="PTHR11811">
    <property type="entry name" value="6-PHOSPHOGLUCONATE DEHYDROGENASE"/>
    <property type="match status" value="1"/>
</dbReference>
<feature type="domain" description="6-phosphogluconate dehydrogenase C-terminal" evidence="6">
    <location>
        <begin position="184"/>
        <end position="334"/>
    </location>
</feature>
<accession>A0A9X1LAC8</accession>
<dbReference type="GO" id="GO:0050661">
    <property type="term" value="F:NADP binding"/>
    <property type="evidence" value="ECO:0007669"/>
    <property type="project" value="InterPro"/>
</dbReference>
<protein>
    <submittedName>
        <fullName evidence="7">Decarboxylating 6-phosphogluconate dehydrogenase</fullName>
    </submittedName>
</protein>
<gene>
    <name evidence="7" type="primary">gnd</name>
    <name evidence="7" type="ORF">LHA35_09945</name>
</gene>
<evidence type="ECO:0000256" key="2">
    <source>
        <dbReference type="ARBA" id="ARBA00008419"/>
    </source>
</evidence>
<name>A0A9X1LAC8_9PROT</name>
<dbReference type="InterPro" id="IPR004849">
    <property type="entry name" value="6DGDH_YqeC"/>
</dbReference>
<dbReference type="PRINTS" id="PR00076">
    <property type="entry name" value="6PGDHDRGNASE"/>
</dbReference>
<dbReference type="InterPro" id="IPR013328">
    <property type="entry name" value="6PGD_dom2"/>
</dbReference>
<comment type="pathway">
    <text evidence="1">Carbohydrate degradation; pentose phosphate pathway.</text>
</comment>
<dbReference type="SUPFAM" id="SSF51735">
    <property type="entry name" value="NAD(P)-binding Rossmann-fold domains"/>
    <property type="match status" value="1"/>
</dbReference>
<dbReference type="GO" id="GO:0004616">
    <property type="term" value="F:phosphogluconate dehydrogenase (decarboxylating) activity"/>
    <property type="evidence" value="ECO:0007669"/>
    <property type="project" value="InterPro"/>
</dbReference>
<dbReference type="InterPro" id="IPR006183">
    <property type="entry name" value="Pgluconate_DH"/>
</dbReference>
<dbReference type="AlphaFoldDB" id="A0A9X1LAC8"/>
<evidence type="ECO:0000313" key="8">
    <source>
        <dbReference type="Proteomes" id="UP001139311"/>
    </source>
</evidence>
<dbReference type="RefSeq" id="WP_226607754.1">
    <property type="nucleotide sequence ID" value="NZ_JAJAQI010000012.1"/>
</dbReference>
<dbReference type="EMBL" id="JAJAQI010000012">
    <property type="protein sequence ID" value="MCB4822053.1"/>
    <property type="molecule type" value="Genomic_DNA"/>
</dbReference>
<keyword evidence="4" id="KW-0311">Gluconate utilization</keyword>